<dbReference type="PANTHER" id="PTHR43414:SF1">
    <property type="entry name" value="PEPTIDE PERMEASE"/>
    <property type="match status" value="1"/>
</dbReference>
<dbReference type="AlphaFoldDB" id="A0A5N6S3A1"/>
<dbReference type="PROSITE" id="PS50850">
    <property type="entry name" value="MFS"/>
    <property type="match status" value="1"/>
</dbReference>
<evidence type="ECO:0000256" key="2">
    <source>
        <dbReference type="ARBA" id="ARBA00022448"/>
    </source>
</evidence>
<feature type="domain" description="Major facilitator superfamily (MFS) profile" evidence="8">
    <location>
        <begin position="26"/>
        <end position="417"/>
    </location>
</feature>
<keyword evidence="5 7" id="KW-1133">Transmembrane helix</keyword>
<accession>A0A5N6S3A1</accession>
<feature type="transmembrane region" description="Helical" evidence="7">
    <location>
        <begin position="63"/>
        <end position="85"/>
    </location>
</feature>
<evidence type="ECO:0000256" key="6">
    <source>
        <dbReference type="ARBA" id="ARBA00023136"/>
    </source>
</evidence>
<reference evidence="9 10" key="1">
    <citation type="submission" date="2018-04" db="EMBL/GenBank/DDBJ databases">
        <authorList>
            <person name="Eckel V.P."/>
            <person name="Vogel R.F."/>
        </authorList>
    </citation>
    <scope>NUCLEOTIDE SEQUENCE [LARGE SCALE GENOMIC DNA]</scope>
    <source>
        <strain evidence="10">TMW 2.1764</strain>
    </source>
</reference>
<dbReference type="Proteomes" id="UP000325415">
    <property type="component" value="Unassembled WGS sequence"/>
</dbReference>
<sequence>MTVSSSGATDYRAPTSPSPDNQWLRNLIVCSVGSFTTIVGMTLILPILPLYVHHLGVRSQSQVTLWSGIAYAATFLTAALTAPLWGYLGDRYGRKSMLVRASLGMAVAMSLIGFAQNVTQLVLLRLLVGLLGGYSSGSTILVADQTPKRHSAGALGVLSSAIMAGNIAGPLIGGGIAEVFGVKTAFLGAGALISLAFLGTVLFLREEPRKHNELTAVSVASKHSSGWNNVPNKPIIACLLGLSMLLMFATTSVEPIITVHIQELTGGVSRIALLSSVTFSLTALGTVLSSAPLGRLADRVGHLRILCASLAAATALLALQAVAPQLWMFAALRFLMGMALGGITPTVVATIRQLVPKTSVGLVLGSNVSAQYVGQVTGPVLAGMIAGLLGTQSVFVLSAAVTAAGLCSALLISHRLGA</sequence>
<dbReference type="PANTHER" id="PTHR43414">
    <property type="entry name" value="MULTIDRUG RESISTANCE PROTEIN MDTG"/>
    <property type="match status" value="1"/>
</dbReference>
<dbReference type="InterPro" id="IPR020846">
    <property type="entry name" value="MFS_dom"/>
</dbReference>
<keyword evidence="4 7" id="KW-0812">Transmembrane</keyword>
<keyword evidence="2" id="KW-0813">Transport</keyword>
<evidence type="ECO:0000313" key="9">
    <source>
        <dbReference type="EMBL" id="KAE8127153.1"/>
    </source>
</evidence>
<feature type="transmembrane region" description="Helical" evidence="7">
    <location>
        <begin position="303"/>
        <end position="323"/>
    </location>
</feature>
<dbReference type="InterPro" id="IPR001958">
    <property type="entry name" value="Tet-R_TetA/multi-R_MdtG-like"/>
</dbReference>
<feature type="transmembrane region" description="Helical" evidence="7">
    <location>
        <begin position="329"/>
        <end position="351"/>
    </location>
</feature>
<feature type="transmembrane region" description="Helical" evidence="7">
    <location>
        <begin position="97"/>
        <end position="116"/>
    </location>
</feature>
<comment type="caution">
    <text evidence="9">The sequence shown here is derived from an EMBL/GenBank/DDBJ whole genome shotgun (WGS) entry which is preliminary data.</text>
</comment>
<dbReference type="EMBL" id="QDAG01000009">
    <property type="protein sequence ID" value="KAE8127153.1"/>
    <property type="molecule type" value="Genomic_DNA"/>
</dbReference>
<dbReference type="GO" id="GO:0005886">
    <property type="term" value="C:plasma membrane"/>
    <property type="evidence" value="ECO:0007669"/>
    <property type="project" value="UniProtKB-SubCell"/>
</dbReference>
<gene>
    <name evidence="9" type="ORF">DDE84_08995</name>
</gene>
<dbReference type="Pfam" id="PF07690">
    <property type="entry name" value="MFS_1"/>
    <property type="match status" value="1"/>
</dbReference>
<evidence type="ECO:0000256" key="7">
    <source>
        <dbReference type="SAM" id="Phobius"/>
    </source>
</evidence>
<feature type="transmembrane region" description="Helical" evidence="7">
    <location>
        <begin position="271"/>
        <end position="291"/>
    </location>
</feature>
<evidence type="ECO:0000256" key="4">
    <source>
        <dbReference type="ARBA" id="ARBA00022692"/>
    </source>
</evidence>
<evidence type="ECO:0000256" key="3">
    <source>
        <dbReference type="ARBA" id="ARBA00022475"/>
    </source>
</evidence>
<protein>
    <submittedName>
        <fullName evidence="9">MFS transporter</fullName>
    </submittedName>
</protein>
<evidence type="ECO:0000313" key="10">
    <source>
        <dbReference type="Proteomes" id="UP000325415"/>
    </source>
</evidence>
<feature type="transmembrane region" description="Helical" evidence="7">
    <location>
        <begin position="27"/>
        <end position="51"/>
    </location>
</feature>
<comment type="subcellular location">
    <subcellularLocation>
        <location evidence="1">Cell membrane</location>
        <topology evidence="1">Multi-pass membrane protein</topology>
    </subcellularLocation>
</comment>
<feature type="transmembrane region" description="Helical" evidence="7">
    <location>
        <begin position="395"/>
        <end position="412"/>
    </location>
</feature>
<feature type="transmembrane region" description="Helical" evidence="7">
    <location>
        <begin position="155"/>
        <end position="173"/>
    </location>
</feature>
<dbReference type="InterPro" id="IPR011701">
    <property type="entry name" value="MFS"/>
</dbReference>
<proteinExistence type="predicted"/>
<dbReference type="InterPro" id="IPR005828">
    <property type="entry name" value="MFS_sugar_transport-like"/>
</dbReference>
<dbReference type="InterPro" id="IPR036259">
    <property type="entry name" value="MFS_trans_sf"/>
</dbReference>
<keyword evidence="3" id="KW-1003">Cell membrane</keyword>
<organism evidence="9 10">
    <name type="scientific">Bifidobacterium tibiigranuli</name>
    <dbReference type="NCBI Taxonomy" id="2172043"/>
    <lineage>
        <taxon>Bacteria</taxon>
        <taxon>Bacillati</taxon>
        <taxon>Actinomycetota</taxon>
        <taxon>Actinomycetes</taxon>
        <taxon>Bifidobacteriales</taxon>
        <taxon>Bifidobacteriaceae</taxon>
        <taxon>Bifidobacterium</taxon>
    </lineage>
</organism>
<dbReference type="RefSeq" id="WP_152581364.1">
    <property type="nucleotide sequence ID" value="NZ_JAKVIV010000001.1"/>
</dbReference>
<dbReference type="Pfam" id="PF00083">
    <property type="entry name" value="Sugar_tr"/>
    <property type="match status" value="1"/>
</dbReference>
<name>A0A5N6S3A1_9BIFI</name>
<evidence type="ECO:0000256" key="1">
    <source>
        <dbReference type="ARBA" id="ARBA00004651"/>
    </source>
</evidence>
<dbReference type="SUPFAM" id="SSF103473">
    <property type="entry name" value="MFS general substrate transporter"/>
    <property type="match status" value="1"/>
</dbReference>
<dbReference type="GO" id="GO:0022857">
    <property type="term" value="F:transmembrane transporter activity"/>
    <property type="evidence" value="ECO:0007669"/>
    <property type="project" value="InterPro"/>
</dbReference>
<keyword evidence="10" id="KW-1185">Reference proteome</keyword>
<dbReference type="PRINTS" id="PR01035">
    <property type="entry name" value="TCRTETA"/>
</dbReference>
<feature type="transmembrane region" description="Helical" evidence="7">
    <location>
        <begin position="185"/>
        <end position="204"/>
    </location>
</feature>
<feature type="transmembrane region" description="Helical" evidence="7">
    <location>
        <begin position="122"/>
        <end position="143"/>
    </location>
</feature>
<dbReference type="GeneID" id="78127817"/>
<keyword evidence="6 7" id="KW-0472">Membrane</keyword>
<feature type="transmembrane region" description="Helical" evidence="7">
    <location>
        <begin position="372"/>
        <end position="389"/>
    </location>
</feature>
<evidence type="ECO:0000259" key="8">
    <source>
        <dbReference type="PROSITE" id="PS50850"/>
    </source>
</evidence>
<feature type="transmembrane region" description="Helical" evidence="7">
    <location>
        <begin position="234"/>
        <end position="251"/>
    </location>
</feature>
<dbReference type="OrthoDB" id="7375466at2"/>
<dbReference type="Gene3D" id="1.20.1250.20">
    <property type="entry name" value="MFS general substrate transporter like domains"/>
    <property type="match status" value="2"/>
</dbReference>
<evidence type="ECO:0000256" key="5">
    <source>
        <dbReference type="ARBA" id="ARBA00022989"/>
    </source>
</evidence>